<comment type="caution">
    <text evidence="3">The sequence shown here is derived from an EMBL/GenBank/DDBJ whole genome shotgun (WGS) entry which is preliminary data.</text>
</comment>
<evidence type="ECO:0000259" key="2">
    <source>
        <dbReference type="PROSITE" id="PS50097"/>
    </source>
</evidence>
<dbReference type="Gene3D" id="3.30.710.10">
    <property type="entry name" value="Potassium Channel Kv1.1, Chain A"/>
    <property type="match status" value="1"/>
</dbReference>
<evidence type="ECO:0000313" key="4">
    <source>
        <dbReference type="Proteomes" id="UP001152649"/>
    </source>
</evidence>
<name>A0A9W4JJ80_9EURO</name>
<dbReference type="InterPro" id="IPR011333">
    <property type="entry name" value="SKP1/BTB/POZ_sf"/>
</dbReference>
<reference evidence="3" key="1">
    <citation type="submission" date="2021-07" db="EMBL/GenBank/DDBJ databases">
        <authorList>
            <person name="Branca A.L. A."/>
        </authorList>
    </citation>
    <scope>NUCLEOTIDE SEQUENCE</scope>
</reference>
<feature type="domain" description="BTB" evidence="2">
    <location>
        <begin position="11"/>
        <end position="80"/>
    </location>
</feature>
<feature type="region of interest" description="Disordered" evidence="1">
    <location>
        <begin position="91"/>
        <end position="113"/>
    </location>
</feature>
<dbReference type="AlphaFoldDB" id="A0A9W4JJ80"/>
<dbReference type="InterPro" id="IPR000210">
    <property type="entry name" value="BTB/POZ_dom"/>
</dbReference>
<gene>
    <name evidence="3" type="ORF">PSALAMII_LOCUS7958</name>
</gene>
<protein>
    <recommendedName>
        <fullName evidence="2">BTB domain-containing protein</fullName>
    </recommendedName>
</protein>
<evidence type="ECO:0000313" key="3">
    <source>
        <dbReference type="EMBL" id="CAG8402791.1"/>
    </source>
</evidence>
<keyword evidence="4" id="KW-1185">Reference proteome</keyword>
<sequence length="277" mass="32335">MNVDLEIIESPMFTLLVGPDKRQMRIHSVILANSSHVLSALVRGNMREARERRSDWSHVNEEAFIRFSQFLYGRDYKVPPPVVFDITPEEHDGVELDNGEPRTPPEDWTRQQESREQCWPRFAPLYIQSLQDYDWGKADFSNALATWAPTPNHSSEDWAPFFECQVQLYLLADMYLVEPLIQLVLLRTYIFLRSFELLESDIDTIIEFIHRVYESTAPRYGDRVDPLRDLVSRYAATVARELENHEAFRQLLEDHDSFAADLRTACQLEAPEGNWLS</sequence>
<proteinExistence type="predicted"/>
<evidence type="ECO:0000256" key="1">
    <source>
        <dbReference type="SAM" id="MobiDB-lite"/>
    </source>
</evidence>
<organism evidence="3 4">
    <name type="scientific">Penicillium salamii</name>
    <dbReference type="NCBI Taxonomy" id="1612424"/>
    <lineage>
        <taxon>Eukaryota</taxon>
        <taxon>Fungi</taxon>
        <taxon>Dikarya</taxon>
        <taxon>Ascomycota</taxon>
        <taxon>Pezizomycotina</taxon>
        <taxon>Eurotiomycetes</taxon>
        <taxon>Eurotiomycetidae</taxon>
        <taxon>Eurotiales</taxon>
        <taxon>Aspergillaceae</taxon>
        <taxon>Penicillium</taxon>
    </lineage>
</organism>
<dbReference type="PANTHER" id="PTHR47843">
    <property type="entry name" value="BTB DOMAIN-CONTAINING PROTEIN-RELATED"/>
    <property type="match status" value="1"/>
</dbReference>
<accession>A0A9W4JJ80</accession>
<dbReference type="OrthoDB" id="9997739at2759"/>
<dbReference type="SUPFAM" id="SSF54695">
    <property type="entry name" value="POZ domain"/>
    <property type="match status" value="1"/>
</dbReference>
<dbReference type="PROSITE" id="PS50097">
    <property type="entry name" value="BTB"/>
    <property type="match status" value="1"/>
</dbReference>
<dbReference type="Proteomes" id="UP001152649">
    <property type="component" value="Unassembled WGS sequence"/>
</dbReference>
<dbReference type="EMBL" id="CAJVPG010000410">
    <property type="protein sequence ID" value="CAG8402791.1"/>
    <property type="molecule type" value="Genomic_DNA"/>
</dbReference>